<dbReference type="STRING" id="1036612.A0A1L9T2R1"/>
<dbReference type="Gene3D" id="3.40.630.10">
    <property type="entry name" value="Zn peptidases"/>
    <property type="match status" value="1"/>
</dbReference>
<dbReference type="PANTHER" id="PTHR43808">
    <property type="entry name" value="ACETYLORNITHINE DEACETYLASE"/>
    <property type="match status" value="1"/>
</dbReference>
<feature type="domain" description="Peptidase M20 dimerisation" evidence="4">
    <location>
        <begin position="196"/>
        <end position="328"/>
    </location>
</feature>
<dbReference type="InterPro" id="IPR050072">
    <property type="entry name" value="Peptidase_M20A"/>
</dbReference>
<dbReference type="SUPFAM" id="SSF53187">
    <property type="entry name" value="Zn-dependent exopeptidases"/>
    <property type="match status" value="1"/>
</dbReference>
<keyword evidence="3" id="KW-0378">Hydrolase</keyword>
<organism evidence="5 6">
    <name type="scientific">Aspergillus sydowii CBS 593.65</name>
    <dbReference type="NCBI Taxonomy" id="1036612"/>
    <lineage>
        <taxon>Eukaryota</taxon>
        <taxon>Fungi</taxon>
        <taxon>Dikarya</taxon>
        <taxon>Ascomycota</taxon>
        <taxon>Pezizomycotina</taxon>
        <taxon>Eurotiomycetes</taxon>
        <taxon>Eurotiomycetidae</taxon>
        <taxon>Eurotiales</taxon>
        <taxon>Aspergillaceae</taxon>
        <taxon>Aspergillus</taxon>
        <taxon>Aspergillus subgen. Nidulantes</taxon>
    </lineage>
</organism>
<dbReference type="Proteomes" id="UP000184356">
    <property type="component" value="Unassembled WGS sequence"/>
</dbReference>
<reference evidence="6" key="1">
    <citation type="journal article" date="2017" name="Genome Biol.">
        <title>Comparative genomics reveals high biological diversity and specific adaptations in the industrially and medically important fungal genus Aspergillus.</title>
        <authorList>
            <person name="de Vries R.P."/>
            <person name="Riley R."/>
            <person name="Wiebenga A."/>
            <person name="Aguilar-Osorio G."/>
            <person name="Amillis S."/>
            <person name="Uchima C.A."/>
            <person name="Anderluh G."/>
            <person name="Asadollahi M."/>
            <person name="Askin M."/>
            <person name="Barry K."/>
            <person name="Battaglia E."/>
            <person name="Bayram O."/>
            <person name="Benocci T."/>
            <person name="Braus-Stromeyer S.A."/>
            <person name="Caldana C."/>
            <person name="Canovas D."/>
            <person name="Cerqueira G.C."/>
            <person name="Chen F."/>
            <person name="Chen W."/>
            <person name="Choi C."/>
            <person name="Clum A."/>
            <person name="Dos Santos R.A."/>
            <person name="Damasio A.R."/>
            <person name="Diallinas G."/>
            <person name="Emri T."/>
            <person name="Fekete E."/>
            <person name="Flipphi M."/>
            <person name="Freyberg S."/>
            <person name="Gallo A."/>
            <person name="Gournas C."/>
            <person name="Habgood R."/>
            <person name="Hainaut M."/>
            <person name="Harispe M.L."/>
            <person name="Henrissat B."/>
            <person name="Hilden K.S."/>
            <person name="Hope R."/>
            <person name="Hossain A."/>
            <person name="Karabika E."/>
            <person name="Karaffa L."/>
            <person name="Karanyi Z."/>
            <person name="Krasevec N."/>
            <person name="Kuo A."/>
            <person name="Kusch H."/>
            <person name="LaButti K."/>
            <person name="Lagendijk E.L."/>
            <person name="Lapidus A."/>
            <person name="Levasseur A."/>
            <person name="Lindquist E."/>
            <person name="Lipzen A."/>
            <person name="Logrieco A.F."/>
            <person name="MacCabe A."/>
            <person name="Maekelae M.R."/>
            <person name="Malavazi I."/>
            <person name="Melin P."/>
            <person name="Meyer V."/>
            <person name="Mielnichuk N."/>
            <person name="Miskei M."/>
            <person name="Molnar A.P."/>
            <person name="Mule G."/>
            <person name="Ngan C.Y."/>
            <person name="Orejas M."/>
            <person name="Orosz E."/>
            <person name="Ouedraogo J.P."/>
            <person name="Overkamp K.M."/>
            <person name="Park H.-S."/>
            <person name="Perrone G."/>
            <person name="Piumi F."/>
            <person name="Punt P.J."/>
            <person name="Ram A.F."/>
            <person name="Ramon A."/>
            <person name="Rauscher S."/>
            <person name="Record E."/>
            <person name="Riano-Pachon D.M."/>
            <person name="Robert V."/>
            <person name="Roehrig J."/>
            <person name="Ruller R."/>
            <person name="Salamov A."/>
            <person name="Salih N.S."/>
            <person name="Samson R.A."/>
            <person name="Sandor E."/>
            <person name="Sanguinetti M."/>
            <person name="Schuetze T."/>
            <person name="Sepcic K."/>
            <person name="Shelest E."/>
            <person name="Sherlock G."/>
            <person name="Sophianopoulou V."/>
            <person name="Squina F.M."/>
            <person name="Sun H."/>
            <person name="Susca A."/>
            <person name="Todd R.B."/>
            <person name="Tsang A."/>
            <person name="Unkles S.E."/>
            <person name="van de Wiele N."/>
            <person name="van Rossen-Uffink D."/>
            <person name="Oliveira J.V."/>
            <person name="Vesth T.C."/>
            <person name="Visser J."/>
            <person name="Yu J.-H."/>
            <person name="Zhou M."/>
            <person name="Andersen M.R."/>
            <person name="Archer D.B."/>
            <person name="Baker S.E."/>
            <person name="Benoit I."/>
            <person name="Brakhage A.A."/>
            <person name="Braus G.H."/>
            <person name="Fischer R."/>
            <person name="Frisvad J.C."/>
            <person name="Goldman G.H."/>
            <person name="Houbraken J."/>
            <person name="Oakley B."/>
            <person name="Pocsi I."/>
            <person name="Scazzocchio C."/>
            <person name="Seiboth B."/>
            <person name="vanKuyk P.A."/>
            <person name="Wortman J."/>
            <person name="Dyer P.S."/>
            <person name="Grigoriev I.V."/>
        </authorList>
    </citation>
    <scope>NUCLEOTIDE SEQUENCE [LARGE SCALE GENOMIC DNA]</scope>
    <source>
        <strain evidence="6">CBS 593.65</strain>
    </source>
</reference>
<dbReference type="InterPro" id="IPR002933">
    <property type="entry name" value="Peptidase_M20"/>
</dbReference>
<evidence type="ECO:0000313" key="5">
    <source>
        <dbReference type="EMBL" id="OJJ53744.1"/>
    </source>
</evidence>
<evidence type="ECO:0000259" key="4">
    <source>
        <dbReference type="Pfam" id="PF07687"/>
    </source>
</evidence>
<dbReference type="InterPro" id="IPR036264">
    <property type="entry name" value="Bact_exopeptidase_dim_dom"/>
</dbReference>
<dbReference type="InterPro" id="IPR011650">
    <property type="entry name" value="Peptidase_M20_dimer"/>
</dbReference>
<dbReference type="Pfam" id="PF01546">
    <property type="entry name" value="Peptidase_M20"/>
    <property type="match status" value="1"/>
</dbReference>
<dbReference type="VEuPathDB" id="FungiDB:ASPSYDRAFT_82081"/>
<sequence length="432" mass="46520">MSPKSDLLSTLNNTHPQIHLLQSLVRTPSPNPPGDTTAATKIITDYLRSQNIPYELISPDPTKPNIVSEFNGTASPSHGTRASPRIILNGHIDTFPVDPNTPGWTRVPYSGDFENRRIHGRGVVDMKSGTASLVLAYAALYAHRHYLSGSVALCVVSDEETGGKYGTKHLVQTDKKRWGGDVMLSAEPSGMSVRFSEKGTLRMRGVVACKGAHGAYLNLSQGAIRIANTFLNEVVEAVESIQPNPPPDIAKYMTDPDVLSAVDEAMGPGTSTIIGKPTVNIGTINGGVKVNMIPDYCEFELDIRLPVGLRAEEVVDVLNEIVADEKYADASIELKKQDAASNPASFSTVDHPVIDLIKNNAEAVGGLRPAMIPSMGATDCKHYRYAGVPAYVYGCSPLSMASVNESASVEEFIHVTKVHALTVWDLLTNSEE</sequence>
<evidence type="ECO:0000256" key="3">
    <source>
        <dbReference type="ARBA" id="ARBA00022801"/>
    </source>
</evidence>
<evidence type="ECO:0000313" key="6">
    <source>
        <dbReference type="Proteomes" id="UP000184356"/>
    </source>
</evidence>
<dbReference type="GO" id="GO:0016787">
    <property type="term" value="F:hydrolase activity"/>
    <property type="evidence" value="ECO:0007669"/>
    <property type="project" value="UniProtKB-KW"/>
</dbReference>
<proteinExistence type="inferred from homology"/>
<keyword evidence="6" id="KW-1185">Reference proteome</keyword>
<dbReference type="SUPFAM" id="SSF55031">
    <property type="entry name" value="Bacterial exopeptidase dimerisation domain"/>
    <property type="match status" value="1"/>
</dbReference>
<dbReference type="EMBL" id="KV878596">
    <property type="protein sequence ID" value="OJJ53744.1"/>
    <property type="molecule type" value="Genomic_DNA"/>
</dbReference>
<dbReference type="RefSeq" id="XP_040697550.1">
    <property type="nucleotide sequence ID" value="XM_040851134.1"/>
</dbReference>
<accession>A0A1L9T2R1</accession>
<comment type="similarity">
    <text evidence="1">Belongs to the peptidase M20A family.</text>
</comment>
<evidence type="ECO:0000256" key="2">
    <source>
        <dbReference type="ARBA" id="ARBA00022723"/>
    </source>
</evidence>
<dbReference type="PANTHER" id="PTHR43808:SF32">
    <property type="entry name" value="ARGE_DAPE-RELATED DEACYLASE"/>
    <property type="match status" value="1"/>
</dbReference>
<keyword evidence="2" id="KW-0479">Metal-binding</keyword>
<dbReference type="GO" id="GO:0046872">
    <property type="term" value="F:metal ion binding"/>
    <property type="evidence" value="ECO:0007669"/>
    <property type="project" value="UniProtKB-KW"/>
</dbReference>
<dbReference type="Gene3D" id="3.30.70.360">
    <property type="match status" value="1"/>
</dbReference>
<dbReference type="OrthoDB" id="10059875at2759"/>
<dbReference type="Pfam" id="PF07687">
    <property type="entry name" value="M20_dimer"/>
    <property type="match status" value="1"/>
</dbReference>
<gene>
    <name evidence="5" type="ORF">ASPSYDRAFT_82081</name>
</gene>
<dbReference type="GeneID" id="63767207"/>
<evidence type="ECO:0000256" key="1">
    <source>
        <dbReference type="ARBA" id="ARBA00006247"/>
    </source>
</evidence>
<protein>
    <recommendedName>
        <fullName evidence="4">Peptidase M20 dimerisation domain-containing protein</fullName>
    </recommendedName>
</protein>
<dbReference type="AlphaFoldDB" id="A0A1L9T2R1"/>
<name>A0A1L9T2R1_9EURO</name>